<dbReference type="Gene3D" id="2.30.38.10">
    <property type="entry name" value="Luciferase, Domain 3"/>
    <property type="match status" value="1"/>
</dbReference>
<feature type="domain" description="AMP-binding enzyme C-terminal" evidence="3">
    <location>
        <begin position="964"/>
        <end position="1038"/>
    </location>
</feature>
<gene>
    <name evidence="4" type="ORF">J3U87_21445</name>
</gene>
<feature type="domain" description="AMP-dependent synthetase/ligase" evidence="1">
    <location>
        <begin position="555"/>
        <end position="905"/>
    </location>
</feature>
<dbReference type="AlphaFoldDB" id="A0A8A4TDJ1"/>
<dbReference type="GO" id="GO:0003824">
    <property type="term" value="F:catalytic activity"/>
    <property type="evidence" value="ECO:0007669"/>
    <property type="project" value="InterPro"/>
</dbReference>
<dbReference type="Pfam" id="PF00668">
    <property type="entry name" value="Condensation"/>
    <property type="match status" value="1"/>
</dbReference>
<organism evidence="4 5">
    <name type="scientific">Sulfidibacter corallicola</name>
    <dbReference type="NCBI Taxonomy" id="2818388"/>
    <lineage>
        <taxon>Bacteria</taxon>
        <taxon>Pseudomonadati</taxon>
        <taxon>Acidobacteriota</taxon>
        <taxon>Holophagae</taxon>
        <taxon>Acanthopleuribacterales</taxon>
        <taxon>Acanthopleuribacteraceae</taxon>
        <taxon>Sulfidibacter</taxon>
    </lineage>
</organism>
<dbReference type="PANTHER" id="PTHR45527">
    <property type="entry name" value="NONRIBOSOMAL PEPTIDE SYNTHETASE"/>
    <property type="match status" value="1"/>
</dbReference>
<dbReference type="GO" id="GO:0044550">
    <property type="term" value="P:secondary metabolite biosynthetic process"/>
    <property type="evidence" value="ECO:0007669"/>
    <property type="project" value="TreeGrafter"/>
</dbReference>
<dbReference type="NCBIfam" id="TIGR01733">
    <property type="entry name" value="AA-adenyl-dom"/>
    <property type="match status" value="1"/>
</dbReference>
<dbReference type="InterPro" id="IPR001242">
    <property type="entry name" value="Condensation_dom"/>
</dbReference>
<dbReference type="Gene3D" id="3.30.559.30">
    <property type="entry name" value="Nonribosomal peptide synthetase, condensation domain"/>
    <property type="match status" value="1"/>
</dbReference>
<dbReference type="EMBL" id="CP071793">
    <property type="protein sequence ID" value="QTD48159.1"/>
    <property type="molecule type" value="Genomic_DNA"/>
</dbReference>
<dbReference type="SUPFAM" id="SSF52777">
    <property type="entry name" value="CoA-dependent acyltransferases"/>
    <property type="match status" value="2"/>
</dbReference>
<evidence type="ECO:0000259" key="3">
    <source>
        <dbReference type="Pfam" id="PF13193"/>
    </source>
</evidence>
<evidence type="ECO:0000313" key="5">
    <source>
        <dbReference type="Proteomes" id="UP000663929"/>
    </source>
</evidence>
<dbReference type="Pfam" id="PF00501">
    <property type="entry name" value="AMP-binding"/>
    <property type="match status" value="1"/>
</dbReference>
<dbReference type="KEGG" id="scor:J3U87_21445"/>
<dbReference type="Gene3D" id="3.30.559.10">
    <property type="entry name" value="Chloramphenicol acetyltransferase-like domain"/>
    <property type="match status" value="1"/>
</dbReference>
<dbReference type="InterPro" id="IPR025110">
    <property type="entry name" value="AMP-bd_C"/>
</dbReference>
<dbReference type="Proteomes" id="UP000663929">
    <property type="component" value="Chromosome"/>
</dbReference>
<reference evidence="4" key="1">
    <citation type="submission" date="2021-03" db="EMBL/GenBank/DDBJ databases">
        <title>Acanthopleuribacteraceae sp. M133.</title>
        <authorList>
            <person name="Wang G."/>
        </authorList>
    </citation>
    <scope>NUCLEOTIDE SEQUENCE</scope>
    <source>
        <strain evidence="4">M133</strain>
    </source>
</reference>
<dbReference type="PROSITE" id="PS00455">
    <property type="entry name" value="AMP_BINDING"/>
    <property type="match status" value="1"/>
</dbReference>
<dbReference type="GO" id="GO:0005737">
    <property type="term" value="C:cytoplasm"/>
    <property type="evidence" value="ECO:0007669"/>
    <property type="project" value="TreeGrafter"/>
</dbReference>
<keyword evidence="5" id="KW-1185">Reference proteome</keyword>
<dbReference type="InterPro" id="IPR023213">
    <property type="entry name" value="CAT-like_dom_sf"/>
</dbReference>
<dbReference type="InterPro" id="IPR020845">
    <property type="entry name" value="AMP-binding_CS"/>
</dbReference>
<dbReference type="RefSeq" id="WP_237377818.1">
    <property type="nucleotide sequence ID" value="NZ_CP071793.1"/>
</dbReference>
<dbReference type="Gene3D" id="3.40.50.980">
    <property type="match status" value="2"/>
</dbReference>
<sequence>MSELHALLEQCAQRGITLTLRNGRLEVDDPQGGLDETLDSSIEQARPSLSRLGQIVAGYPYLSKTPLPAIPDSPHGELPPLTRQQREFLTIAKQQPNRSEPFIPCMFRVRGDINPQHLRQALNSVLQHHEILRTRYPMVTRGRTRTEIRTDCAPPFHLVDIRHSPASLRNRESRDEFRSWFRTAYDPGYDIPLRALLMRMGDREWFFALAAHRIACDPPSMHLLLNEVLTWYNHFHAGKKDSVPPPQPPPIQFATYAFWQRGWERSAELREALDFWRHQLDGFPPVIKLPTDRPRSAEPTRQAGRHRFRLTPELRAGLRALADTCGTTPFHICLTAFSILLLRHGAEPRMVIGIETGHMQHQAEGLIGPFCNRLPLPLDLRGDPCFAQIVSRVRDLVTICAMHARVPFAQIRDSLHDGSTTESAAPLYQVFFGFEAPQPLPKVSGLTFIRESLKTISTSLDLALWVSDENGHYSCVFEYSRDLFEAVSAARFAERFTLLLEAALDDPRMPISRLPMLGLPEMRLLLHGWQAVPSPLPEWLATPEAAGTRVTDMVARTAAERPHVAAVREGKTVLNYARLQELSNALAHRLLDFNANRQRPVALCLTRGPFQVVAVLAVLKAGAPYVPLDPTWPRKRLLAMLAMTRPAVILTDISTNARLRASDTITLTLDPAHELAREGEPLPPEVSIFAGDAAYIMFTSGSTGTPKGVTMPHAALTNLIRHQIAHSLSAPRTLQFASLSFDVSFQEIFSTWGASGTLIMIDEETRNEPRLLLEYLRSEQIERLFVPFTTLQNLAESFRLTDPPIADLREVVVAGEALHITPALVRFFERHPAARLINQYGPTETHVACELSLKGSPNIWPVLPPIGTPIVDARAYVLDEHLQLAPIGVPGELYLGGEILARGYWGRPRLTAAQFLPDPFTRLPGGRIYRTGDLARFDARGRLRYLGRIDSQVNIKGYRVEVDEVEAVLGEHPEIAACAVMAVKAPEGTRLAAYVVSPRRTPESVRSWRGWLEARLPEFMIPHWFVRLSALPRTPTGKLDRSALPNPNNKDLVD</sequence>
<evidence type="ECO:0000313" key="4">
    <source>
        <dbReference type="EMBL" id="QTD48159.1"/>
    </source>
</evidence>
<dbReference type="CDD" id="cd19531">
    <property type="entry name" value="LCL_NRPS-like"/>
    <property type="match status" value="1"/>
</dbReference>
<evidence type="ECO:0000259" key="2">
    <source>
        <dbReference type="Pfam" id="PF00668"/>
    </source>
</evidence>
<evidence type="ECO:0000259" key="1">
    <source>
        <dbReference type="Pfam" id="PF00501"/>
    </source>
</evidence>
<dbReference type="SUPFAM" id="SSF56801">
    <property type="entry name" value="Acetyl-CoA synthetase-like"/>
    <property type="match status" value="1"/>
</dbReference>
<dbReference type="InterPro" id="IPR000873">
    <property type="entry name" value="AMP-dep_synth/lig_dom"/>
</dbReference>
<dbReference type="InterPro" id="IPR045851">
    <property type="entry name" value="AMP-bd_C_sf"/>
</dbReference>
<feature type="domain" description="Condensation" evidence="2">
    <location>
        <begin position="80"/>
        <end position="525"/>
    </location>
</feature>
<name>A0A8A4TDJ1_SULCO</name>
<proteinExistence type="predicted"/>
<dbReference type="InterPro" id="IPR010071">
    <property type="entry name" value="AA_adenyl_dom"/>
</dbReference>
<dbReference type="PANTHER" id="PTHR45527:SF1">
    <property type="entry name" value="FATTY ACID SYNTHASE"/>
    <property type="match status" value="1"/>
</dbReference>
<protein>
    <submittedName>
        <fullName evidence="4">Amino acid adenylation domain-containing protein</fullName>
    </submittedName>
</protein>
<dbReference type="GO" id="GO:0031177">
    <property type="term" value="F:phosphopantetheine binding"/>
    <property type="evidence" value="ECO:0007669"/>
    <property type="project" value="TreeGrafter"/>
</dbReference>
<accession>A0A8A4TDJ1</accession>
<dbReference type="Pfam" id="PF13193">
    <property type="entry name" value="AMP-binding_C"/>
    <property type="match status" value="1"/>
</dbReference>
<dbReference type="GO" id="GO:0043041">
    <property type="term" value="P:amino acid activation for nonribosomal peptide biosynthetic process"/>
    <property type="evidence" value="ECO:0007669"/>
    <property type="project" value="TreeGrafter"/>
</dbReference>
<dbReference type="Gene3D" id="3.30.300.30">
    <property type="match status" value="1"/>
</dbReference>